<dbReference type="InterPro" id="IPR036680">
    <property type="entry name" value="SPOR-like_sf"/>
</dbReference>
<feature type="chain" id="PRO_5014191325" description="SPOR domain-containing protein" evidence="2">
    <location>
        <begin position="20"/>
        <end position="334"/>
    </location>
</feature>
<evidence type="ECO:0000313" key="4">
    <source>
        <dbReference type="EMBL" id="AUH63798.1"/>
    </source>
</evidence>
<accession>A0A2H5EWV6</accession>
<evidence type="ECO:0000256" key="1">
    <source>
        <dbReference type="SAM" id="MobiDB-lite"/>
    </source>
</evidence>
<evidence type="ECO:0000259" key="3">
    <source>
        <dbReference type="PROSITE" id="PS51724"/>
    </source>
</evidence>
<feature type="domain" description="SPOR" evidence="3">
    <location>
        <begin position="257"/>
        <end position="334"/>
    </location>
</feature>
<dbReference type="SUPFAM" id="SSF110997">
    <property type="entry name" value="Sporulation related repeat"/>
    <property type="match status" value="1"/>
</dbReference>
<protein>
    <recommendedName>
        <fullName evidence="3">SPOR domain-containing protein</fullName>
    </recommendedName>
</protein>
<dbReference type="InterPro" id="IPR007730">
    <property type="entry name" value="SPOR-like_dom"/>
</dbReference>
<organism evidence="4 5">
    <name type="scientific">Paracoccus zhejiangensis</name>
    <dbReference type="NCBI Taxonomy" id="1077935"/>
    <lineage>
        <taxon>Bacteria</taxon>
        <taxon>Pseudomonadati</taxon>
        <taxon>Pseudomonadota</taxon>
        <taxon>Alphaproteobacteria</taxon>
        <taxon>Rhodobacterales</taxon>
        <taxon>Paracoccaceae</taxon>
        <taxon>Paracoccus</taxon>
    </lineage>
</organism>
<reference evidence="4 5" key="1">
    <citation type="journal article" date="2013" name="Antonie Van Leeuwenhoek">
        <title>Paracoccus zhejiangensis sp. nov., isolated from activated sludge in wastewater-treatment system.</title>
        <authorList>
            <person name="Wu Z.G."/>
            <person name="Zhang D.F."/>
            <person name="Liu Y.L."/>
            <person name="Wang F."/>
            <person name="Jiang X."/>
            <person name="Li C."/>
            <person name="Li S.P."/>
            <person name="Hong Q."/>
            <person name="Li W.J."/>
        </authorList>
    </citation>
    <scope>NUCLEOTIDE SEQUENCE [LARGE SCALE GENOMIC DNA]</scope>
    <source>
        <strain evidence="4 5">J6</strain>
    </source>
</reference>
<dbReference type="OrthoDB" id="7843142at2"/>
<name>A0A2H5EWV6_9RHOB</name>
<dbReference type="KEGG" id="pzh:CX676_06195"/>
<evidence type="ECO:0000313" key="5">
    <source>
        <dbReference type="Proteomes" id="UP000234530"/>
    </source>
</evidence>
<dbReference type="AlphaFoldDB" id="A0A2H5EWV6"/>
<proteinExistence type="predicted"/>
<dbReference type="GO" id="GO:0042834">
    <property type="term" value="F:peptidoglycan binding"/>
    <property type="evidence" value="ECO:0007669"/>
    <property type="project" value="InterPro"/>
</dbReference>
<feature type="region of interest" description="Disordered" evidence="1">
    <location>
        <begin position="188"/>
        <end position="254"/>
    </location>
</feature>
<dbReference type="Proteomes" id="UP000234530">
    <property type="component" value="Chromosome"/>
</dbReference>
<keyword evidence="2" id="KW-0732">Signal</keyword>
<feature type="signal peptide" evidence="2">
    <location>
        <begin position="1"/>
        <end position="19"/>
    </location>
</feature>
<dbReference type="Gene3D" id="3.30.70.1070">
    <property type="entry name" value="Sporulation related repeat"/>
    <property type="match status" value="1"/>
</dbReference>
<dbReference type="RefSeq" id="WP_101751839.1">
    <property type="nucleotide sequence ID" value="NZ_CP025430.1"/>
</dbReference>
<dbReference type="Pfam" id="PF05036">
    <property type="entry name" value="SPOR"/>
    <property type="match status" value="1"/>
</dbReference>
<sequence>MRFWVLVVLVWPATSSAEAMGPLEQPPEDFTAVQYIDSAGCVYLRQGSVWAPRLDRDGTVICGYPPSLPGLAAGHQDAPGEAALRLSMTLAQGLRDADVLADPPDLLKRDHAETPRPQSGPLADLDGALRGVSAMRVAAAEQPAGRQSPLCDLLGYAAPGSGEASTGQVMGFCGGGAPNLQPWVAADARAAGVTSPEPETVADARTTTVPTRAARDPSGSKQPAPGAAGKPGGGAQAPKENAPPAGGPVADEGGPELIPAGARYVVIGRFPVPAEAEAAMLRLVGLGYPVARGRKADAEAGGRLVLVGPFRERQALVSALNQLRRGGYPKAVVR</sequence>
<dbReference type="PROSITE" id="PS51724">
    <property type="entry name" value="SPOR"/>
    <property type="match status" value="1"/>
</dbReference>
<evidence type="ECO:0000256" key="2">
    <source>
        <dbReference type="SAM" id="SignalP"/>
    </source>
</evidence>
<gene>
    <name evidence="4" type="ORF">CX676_06195</name>
</gene>
<dbReference type="EMBL" id="CP025430">
    <property type="protein sequence ID" value="AUH63798.1"/>
    <property type="molecule type" value="Genomic_DNA"/>
</dbReference>
<feature type="compositionally biased region" description="Low complexity" evidence="1">
    <location>
        <begin position="201"/>
        <end position="228"/>
    </location>
</feature>
<keyword evidence="5" id="KW-1185">Reference proteome</keyword>